<accession>X1ES40</accession>
<feature type="non-terminal residue" evidence="2">
    <location>
        <position position="58"/>
    </location>
</feature>
<dbReference type="AlphaFoldDB" id="X1ES40"/>
<evidence type="ECO:0000256" key="1">
    <source>
        <dbReference type="SAM" id="MobiDB-lite"/>
    </source>
</evidence>
<organism evidence="2">
    <name type="scientific">marine sediment metagenome</name>
    <dbReference type="NCBI Taxonomy" id="412755"/>
    <lineage>
        <taxon>unclassified sequences</taxon>
        <taxon>metagenomes</taxon>
        <taxon>ecological metagenomes</taxon>
    </lineage>
</organism>
<sequence length="58" mass="6592">MPAAGNNRLNAVNELAGIVEEQPIRNHHHHHHHLHANDNDNNNTEEHKDNKNHMVGVV</sequence>
<reference evidence="2" key="1">
    <citation type="journal article" date="2014" name="Front. Microbiol.">
        <title>High frequency of phylogenetically diverse reductive dehalogenase-homologous genes in deep subseafloor sedimentary metagenomes.</title>
        <authorList>
            <person name="Kawai M."/>
            <person name="Futagami T."/>
            <person name="Toyoda A."/>
            <person name="Takaki Y."/>
            <person name="Nishi S."/>
            <person name="Hori S."/>
            <person name="Arai W."/>
            <person name="Tsubouchi T."/>
            <person name="Morono Y."/>
            <person name="Uchiyama I."/>
            <person name="Ito T."/>
            <person name="Fujiyama A."/>
            <person name="Inagaki F."/>
            <person name="Takami H."/>
        </authorList>
    </citation>
    <scope>NUCLEOTIDE SEQUENCE</scope>
    <source>
        <strain evidence="2">Expedition CK06-06</strain>
    </source>
</reference>
<feature type="compositionally biased region" description="Basic residues" evidence="1">
    <location>
        <begin position="25"/>
        <end position="34"/>
    </location>
</feature>
<feature type="region of interest" description="Disordered" evidence="1">
    <location>
        <begin position="25"/>
        <end position="58"/>
    </location>
</feature>
<protein>
    <submittedName>
        <fullName evidence="2">Uncharacterized protein</fullName>
    </submittedName>
</protein>
<evidence type="ECO:0000313" key="2">
    <source>
        <dbReference type="EMBL" id="GAH23130.1"/>
    </source>
</evidence>
<dbReference type="EMBL" id="BART01041095">
    <property type="protein sequence ID" value="GAH23130.1"/>
    <property type="molecule type" value="Genomic_DNA"/>
</dbReference>
<proteinExistence type="predicted"/>
<comment type="caution">
    <text evidence="2">The sequence shown here is derived from an EMBL/GenBank/DDBJ whole genome shotgun (WGS) entry which is preliminary data.</text>
</comment>
<gene>
    <name evidence="2" type="ORF">S01H4_66387</name>
</gene>
<name>X1ES40_9ZZZZ</name>